<evidence type="ECO:0000313" key="1">
    <source>
        <dbReference type="EMBL" id="KRZ75635.1"/>
    </source>
</evidence>
<dbReference type="AlphaFoldDB" id="A0A0V1MVP7"/>
<evidence type="ECO:0000313" key="2">
    <source>
        <dbReference type="Proteomes" id="UP000054843"/>
    </source>
</evidence>
<organism evidence="1 2">
    <name type="scientific">Trichinella papuae</name>
    <dbReference type="NCBI Taxonomy" id="268474"/>
    <lineage>
        <taxon>Eukaryota</taxon>
        <taxon>Metazoa</taxon>
        <taxon>Ecdysozoa</taxon>
        <taxon>Nematoda</taxon>
        <taxon>Enoplea</taxon>
        <taxon>Dorylaimia</taxon>
        <taxon>Trichinellida</taxon>
        <taxon>Trichinellidae</taxon>
        <taxon>Trichinella</taxon>
    </lineage>
</organism>
<proteinExistence type="predicted"/>
<protein>
    <submittedName>
        <fullName evidence="1">Uncharacterized protein</fullName>
    </submittedName>
</protein>
<comment type="caution">
    <text evidence="1">The sequence shown here is derived from an EMBL/GenBank/DDBJ whole genome shotgun (WGS) entry which is preliminary data.</text>
</comment>
<name>A0A0V1MVP7_9BILA</name>
<dbReference type="Proteomes" id="UP000054843">
    <property type="component" value="Unassembled WGS sequence"/>
</dbReference>
<reference evidence="1 2" key="1">
    <citation type="submission" date="2015-01" db="EMBL/GenBank/DDBJ databases">
        <title>Evolution of Trichinella species and genotypes.</title>
        <authorList>
            <person name="Korhonen P.K."/>
            <person name="Edoardo P."/>
            <person name="Giuseppe L.R."/>
            <person name="Gasser R.B."/>
        </authorList>
    </citation>
    <scope>NUCLEOTIDE SEQUENCE [LARGE SCALE GENOMIC DNA]</scope>
    <source>
        <strain evidence="1">ISS1980</strain>
    </source>
</reference>
<accession>A0A0V1MVP7</accession>
<dbReference type="EMBL" id="JYDO01000036">
    <property type="protein sequence ID" value="KRZ75635.1"/>
    <property type="molecule type" value="Genomic_DNA"/>
</dbReference>
<sequence>MGSNFRGSVQSKPVIVYQRDSNSAKTTQTIHLLNHGAEPLLLSRAGAVHKAQYDFYSLICSADYANLPNGYWF</sequence>
<keyword evidence="2" id="KW-1185">Reference proteome</keyword>
<gene>
    <name evidence="1" type="ORF">T10_6399</name>
</gene>